<feature type="region of interest" description="Disordered" evidence="1">
    <location>
        <begin position="1"/>
        <end position="99"/>
    </location>
</feature>
<keyword evidence="2" id="KW-0472">Membrane</keyword>
<evidence type="ECO:0000313" key="4">
    <source>
        <dbReference type="Proteomes" id="UP000007754"/>
    </source>
</evidence>
<accession>A0A674HQM4</accession>
<keyword evidence="4" id="KW-1185">Reference proteome</keyword>
<evidence type="ECO:0000256" key="2">
    <source>
        <dbReference type="SAM" id="Phobius"/>
    </source>
</evidence>
<sequence length="380" mass="39599">PEATVAPERGQCVPRGNGRLSSVPAANGGANPAGRTGAESPGRRTPSAAGGGACAERAGGGAGGRGPERRRCECGAGAGGAGAPERVRSRGAGAGAGGAWAPERVRVRSRGAGAGAGGARTPERVRVPGPRVRAARRAWAGQRRCECGPAERASGGLEGHGSALCRPGPGTPAALGSPSCRGLKCYLCLPSWFDVLRDPCLLGNLILCRRHSRTREGQETPCFVSRSIPDALVGAWVQSLSSGNPPLSCSKDQPGVGLLVFPFLHHLFRLTRSAAFLLWITNRPSCEFILYYLQIEMSFLPDLGAFTMGMWSVGLGAIGAAVTGIVLANTDLFLSKPEKATLEFLEEIELKTLGSEKRTFKAGELWKQNGAVIMAVRRPG</sequence>
<dbReference type="Proteomes" id="UP000007754">
    <property type="component" value="Chromosome 6"/>
</dbReference>
<dbReference type="Ensembl" id="ENSTGUT00000023994.1">
    <property type="protein sequence ID" value="ENSTGUP00000037323.1"/>
    <property type="gene ID" value="ENSTGUG00000028180.1"/>
</dbReference>
<dbReference type="GeneTree" id="ENSGT00940000153596"/>
<proteinExistence type="predicted"/>
<keyword evidence="2" id="KW-0812">Transmembrane</keyword>
<reference evidence="3" key="2">
    <citation type="submission" date="2025-08" db="UniProtKB">
        <authorList>
            <consortium name="Ensembl"/>
        </authorList>
    </citation>
    <scope>IDENTIFICATION</scope>
</reference>
<feature type="compositionally biased region" description="Gly residues" evidence="1">
    <location>
        <begin position="49"/>
        <end position="65"/>
    </location>
</feature>
<dbReference type="AlphaFoldDB" id="A0A674HQM4"/>
<reference evidence="3 4" key="1">
    <citation type="journal article" date="2010" name="Nature">
        <title>The genome of a songbird.</title>
        <authorList>
            <person name="Warren W.C."/>
            <person name="Clayton D.F."/>
            <person name="Ellegren H."/>
            <person name="Arnold A.P."/>
            <person name="Hillier L.W."/>
            <person name="Kunstner A."/>
            <person name="Searle S."/>
            <person name="White S."/>
            <person name="Vilella A.J."/>
            <person name="Fairley S."/>
            <person name="Heger A."/>
            <person name="Kong L."/>
            <person name="Ponting C.P."/>
            <person name="Jarvis E.D."/>
            <person name="Mello C.V."/>
            <person name="Minx P."/>
            <person name="Lovell P."/>
            <person name="Velho T.A."/>
            <person name="Ferris M."/>
            <person name="Balakrishnan C.N."/>
            <person name="Sinha S."/>
            <person name="Blatti C."/>
            <person name="London S.E."/>
            <person name="Li Y."/>
            <person name="Lin Y.C."/>
            <person name="George J."/>
            <person name="Sweedler J."/>
            <person name="Southey B."/>
            <person name="Gunaratne P."/>
            <person name="Watson M."/>
            <person name="Nam K."/>
            <person name="Backstrom N."/>
            <person name="Smeds L."/>
            <person name="Nabholz B."/>
            <person name="Itoh Y."/>
            <person name="Whitney O."/>
            <person name="Pfenning A.R."/>
            <person name="Howard J."/>
            <person name="Volker M."/>
            <person name="Skinner B.M."/>
            <person name="Griffin D.K."/>
            <person name="Ye L."/>
            <person name="McLaren W.M."/>
            <person name="Flicek P."/>
            <person name="Quesada V."/>
            <person name="Velasco G."/>
            <person name="Lopez-Otin C."/>
            <person name="Puente X.S."/>
            <person name="Olender T."/>
            <person name="Lancet D."/>
            <person name="Smit A.F."/>
            <person name="Hubley R."/>
            <person name="Konkel M.K."/>
            <person name="Walker J.A."/>
            <person name="Batzer M.A."/>
            <person name="Gu W."/>
            <person name="Pollock D.D."/>
            <person name="Chen L."/>
            <person name="Cheng Z."/>
            <person name="Eichler E.E."/>
            <person name="Stapley J."/>
            <person name="Slate J."/>
            <person name="Ekblom R."/>
            <person name="Birkhead T."/>
            <person name="Burke T."/>
            <person name="Burt D."/>
            <person name="Scharff C."/>
            <person name="Adam I."/>
            <person name="Richard H."/>
            <person name="Sultan M."/>
            <person name="Soldatov A."/>
            <person name="Lehrach H."/>
            <person name="Edwards S.V."/>
            <person name="Yang S.P."/>
            <person name="Li X."/>
            <person name="Graves T."/>
            <person name="Fulton L."/>
            <person name="Nelson J."/>
            <person name="Chinwalla A."/>
            <person name="Hou S."/>
            <person name="Mardis E.R."/>
            <person name="Wilson R.K."/>
        </authorList>
    </citation>
    <scope>NUCLEOTIDE SEQUENCE [LARGE SCALE GENOMIC DNA]</scope>
</reference>
<organism evidence="3 4">
    <name type="scientific">Taeniopygia guttata</name>
    <name type="common">Zebra finch</name>
    <name type="synonym">Poephila guttata</name>
    <dbReference type="NCBI Taxonomy" id="59729"/>
    <lineage>
        <taxon>Eukaryota</taxon>
        <taxon>Metazoa</taxon>
        <taxon>Chordata</taxon>
        <taxon>Craniata</taxon>
        <taxon>Vertebrata</taxon>
        <taxon>Euteleostomi</taxon>
        <taxon>Archelosauria</taxon>
        <taxon>Archosauria</taxon>
        <taxon>Dinosauria</taxon>
        <taxon>Saurischia</taxon>
        <taxon>Theropoda</taxon>
        <taxon>Coelurosauria</taxon>
        <taxon>Aves</taxon>
        <taxon>Neognathae</taxon>
        <taxon>Neoaves</taxon>
        <taxon>Telluraves</taxon>
        <taxon>Australaves</taxon>
        <taxon>Passeriformes</taxon>
        <taxon>Passeroidea</taxon>
        <taxon>Estrildidae</taxon>
        <taxon>Estrildinae</taxon>
        <taxon>Taeniopygia</taxon>
    </lineage>
</organism>
<evidence type="ECO:0000256" key="1">
    <source>
        <dbReference type="SAM" id="MobiDB-lite"/>
    </source>
</evidence>
<reference evidence="3" key="3">
    <citation type="submission" date="2025-09" db="UniProtKB">
        <authorList>
            <consortium name="Ensembl"/>
        </authorList>
    </citation>
    <scope>IDENTIFICATION</scope>
</reference>
<protein>
    <submittedName>
        <fullName evidence="3">Peroxiredoxin like 2A</fullName>
    </submittedName>
</protein>
<gene>
    <name evidence="3" type="primary">EXOSC3</name>
</gene>
<feature type="compositionally biased region" description="Low complexity" evidence="1">
    <location>
        <begin position="24"/>
        <end position="34"/>
    </location>
</feature>
<evidence type="ECO:0000313" key="3">
    <source>
        <dbReference type="Ensembl" id="ENSTGUP00000037323.1"/>
    </source>
</evidence>
<name>A0A674HQM4_TAEGU</name>
<feature type="transmembrane region" description="Helical" evidence="2">
    <location>
        <begin position="305"/>
        <end position="328"/>
    </location>
</feature>
<keyword evidence="2" id="KW-1133">Transmembrane helix</keyword>